<evidence type="ECO:0000313" key="5">
    <source>
        <dbReference type="Proteomes" id="UP000095412"/>
    </source>
</evidence>
<dbReference type="RefSeq" id="WP_069995314.1">
    <property type="nucleotide sequence ID" value="NZ_FMPG01000005.1"/>
</dbReference>
<gene>
    <name evidence="4" type="ORF">SAMEA2297795_01503</name>
    <name evidence="3" type="ORF">SAMEA2297796_01124</name>
    <name evidence="2" type="ORF">SCC82B_00018</name>
</gene>
<dbReference type="Proteomes" id="UP000095412">
    <property type="component" value="Unassembled WGS sequence"/>
</dbReference>
<evidence type="ECO:0000313" key="6">
    <source>
        <dbReference type="Proteomes" id="UP000095768"/>
    </source>
</evidence>
<evidence type="ECO:0000313" key="2">
    <source>
        <dbReference type="EMBL" id="AWM30158.1"/>
    </source>
</evidence>
<feature type="compositionally biased region" description="Basic and acidic residues" evidence="1">
    <location>
        <begin position="36"/>
        <end position="57"/>
    </location>
</feature>
<reference evidence="3 5" key="1">
    <citation type="submission" date="2016-09" db="EMBL/GenBank/DDBJ databases">
        <authorList>
            <consortium name="Pathogen Informatics"/>
            <person name="Sun Q."/>
            <person name="Inoue M."/>
        </authorList>
    </citation>
    <scope>NUCLEOTIDE SEQUENCE [LARGE SCALE GENOMIC DNA]</scope>
    <source>
        <strain evidence="3 5">82C</strain>
    </source>
</reference>
<keyword evidence="5" id="KW-1185">Reference proteome</keyword>
<dbReference type="OrthoDB" id="2414484at2"/>
<sequence>MKKIFASLGVILLVAVLGVAVVFAYGSYKDLELKKEETKVTENKHKDSKNKTSKKEQQNQTTNQTEIQESTNTNNNADEVRTTEDGEEIKKTKNGIDYTGEFDSPEEEEEFEKGVMAQSGGGATNGENTEESSAKYTAEDAKNMSDDEFLDAYKEGMSEEEAAAVDSRAEGSGDYVGYLRGQVEARSNGQGGNY</sequence>
<dbReference type="Proteomes" id="UP000095768">
    <property type="component" value="Unassembled WGS sequence"/>
</dbReference>
<feature type="region of interest" description="Disordered" evidence="1">
    <location>
        <begin position="36"/>
        <end position="145"/>
    </location>
</feature>
<reference evidence="2" key="3">
    <citation type="submission" date="2018-03" db="EMBL/GenBank/DDBJ databases">
        <title>A novel mecC allotype, mecC3, in a new Staphylococcus species, Staphylococcus caeli.</title>
        <authorList>
            <person name="MacFadyen A.C."/>
            <person name="Harrison E.M."/>
            <person name="Morgan F.J.E."/>
            <person name="Parkhill J."/>
            <person name="Holmes M.A."/>
            <person name="Paterson G.K."/>
        </authorList>
    </citation>
    <scope>NUCLEOTIDE SEQUENCE</scope>
    <source>
        <strain evidence="2">82B</strain>
    </source>
</reference>
<protein>
    <submittedName>
        <fullName evidence="4">Uncharacterized protein</fullName>
    </submittedName>
</protein>
<accession>A0A2U8RL74</accession>
<feature type="compositionally biased region" description="Basic and acidic residues" evidence="1">
    <location>
        <begin position="78"/>
        <end position="91"/>
    </location>
</feature>
<accession>A0A1D4MI41</accession>
<dbReference type="AlphaFoldDB" id="A0A1D4MI41"/>
<dbReference type="EMBL" id="FMPI01000006">
    <property type="protein sequence ID" value="SCS78503.1"/>
    <property type="molecule type" value="Genomic_DNA"/>
</dbReference>
<dbReference type="EMBL" id="FMPG01000005">
    <property type="protein sequence ID" value="SCS98133.1"/>
    <property type="molecule type" value="Genomic_DNA"/>
</dbReference>
<evidence type="ECO:0000313" key="4">
    <source>
        <dbReference type="EMBL" id="SCS98133.1"/>
    </source>
</evidence>
<evidence type="ECO:0000313" key="3">
    <source>
        <dbReference type="EMBL" id="SCS78503.1"/>
    </source>
</evidence>
<proteinExistence type="predicted"/>
<evidence type="ECO:0000256" key="1">
    <source>
        <dbReference type="SAM" id="MobiDB-lite"/>
    </source>
</evidence>
<organism evidence="4 6">
    <name type="scientific">Staphylococcus caeli</name>
    <dbReference type="NCBI Taxonomy" id="2201815"/>
    <lineage>
        <taxon>Bacteria</taxon>
        <taxon>Bacillati</taxon>
        <taxon>Bacillota</taxon>
        <taxon>Bacilli</taxon>
        <taxon>Bacillales</taxon>
        <taxon>Staphylococcaceae</taxon>
        <taxon>Staphylococcus</taxon>
    </lineage>
</organism>
<dbReference type="EMBL" id="MH155596">
    <property type="protein sequence ID" value="AWM30158.1"/>
    <property type="molecule type" value="Genomic_DNA"/>
</dbReference>
<name>A0A1D4MI41_9STAP</name>
<reference evidence="4 6" key="2">
    <citation type="submission" date="2016-09" db="EMBL/GenBank/DDBJ databases">
        <authorList>
            <consortium name="Pathogen Informatics"/>
        </authorList>
    </citation>
    <scope>NUCLEOTIDE SEQUENCE [LARGE SCALE GENOMIC DNA]</scope>
    <source>
        <strain evidence="4 6">82B</strain>
    </source>
</reference>
<feature type="compositionally biased region" description="Low complexity" evidence="1">
    <location>
        <begin position="58"/>
        <end position="76"/>
    </location>
</feature>